<gene>
    <name evidence="2" type="ORF">AOXY_G26091</name>
</gene>
<protein>
    <submittedName>
        <fullName evidence="2">Uncharacterized protein</fullName>
    </submittedName>
</protein>
<organism evidence="2 3">
    <name type="scientific">Acipenser oxyrinchus oxyrinchus</name>
    <dbReference type="NCBI Taxonomy" id="40147"/>
    <lineage>
        <taxon>Eukaryota</taxon>
        <taxon>Metazoa</taxon>
        <taxon>Chordata</taxon>
        <taxon>Craniata</taxon>
        <taxon>Vertebrata</taxon>
        <taxon>Euteleostomi</taxon>
        <taxon>Actinopterygii</taxon>
        <taxon>Chondrostei</taxon>
        <taxon>Acipenseriformes</taxon>
        <taxon>Acipenseridae</taxon>
        <taxon>Acipenser</taxon>
    </lineage>
</organism>
<comment type="caution">
    <text evidence="2">The sequence shown here is derived from an EMBL/GenBank/DDBJ whole genome shotgun (WGS) entry which is preliminary data.</text>
</comment>
<dbReference type="AlphaFoldDB" id="A0AAD8FW31"/>
<proteinExistence type="predicted"/>
<keyword evidence="3" id="KW-1185">Reference proteome</keyword>
<evidence type="ECO:0000313" key="3">
    <source>
        <dbReference type="Proteomes" id="UP001230051"/>
    </source>
</evidence>
<feature type="chain" id="PRO_5042026493" evidence="1">
    <location>
        <begin position="20"/>
        <end position="111"/>
    </location>
</feature>
<sequence length="111" mass="12415">MMKTLTIAVFALLSFHTLASCFLSNKADAQNFSTSPVIIPPVPASLSNNTNLAKASNQTQDTLQIEMYVVVTGQSHEDVLEMILQWVREAFKVRPEDEIYVIDYVSVTYSQ</sequence>
<accession>A0AAD8FW31</accession>
<evidence type="ECO:0000256" key="1">
    <source>
        <dbReference type="SAM" id="SignalP"/>
    </source>
</evidence>
<reference evidence="2" key="1">
    <citation type="submission" date="2022-02" db="EMBL/GenBank/DDBJ databases">
        <title>Atlantic sturgeon de novo genome assembly.</title>
        <authorList>
            <person name="Stock M."/>
            <person name="Klopp C."/>
            <person name="Guiguen Y."/>
            <person name="Cabau C."/>
            <person name="Parinello H."/>
            <person name="Santidrian Yebra-Pimentel E."/>
            <person name="Kuhl H."/>
            <person name="Dirks R.P."/>
            <person name="Guessner J."/>
            <person name="Wuertz S."/>
            <person name="Du K."/>
            <person name="Schartl M."/>
        </authorList>
    </citation>
    <scope>NUCLEOTIDE SEQUENCE</scope>
    <source>
        <strain evidence="2">STURGEONOMICS-FGT-2020</strain>
        <tissue evidence="2">Whole blood</tissue>
    </source>
</reference>
<dbReference type="Proteomes" id="UP001230051">
    <property type="component" value="Unassembled WGS sequence"/>
</dbReference>
<evidence type="ECO:0000313" key="2">
    <source>
        <dbReference type="EMBL" id="KAK1156016.1"/>
    </source>
</evidence>
<dbReference type="PROSITE" id="PS51257">
    <property type="entry name" value="PROKAR_LIPOPROTEIN"/>
    <property type="match status" value="1"/>
</dbReference>
<name>A0AAD8FW31_ACIOX</name>
<keyword evidence="1" id="KW-0732">Signal</keyword>
<feature type="signal peptide" evidence="1">
    <location>
        <begin position="1"/>
        <end position="19"/>
    </location>
</feature>
<dbReference type="EMBL" id="JAGXEW010000028">
    <property type="protein sequence ID" value="KAK1156016.1"/>
    <property type="molecule type" value="Genomic_DNA"/>
</dbReference>